<evidence type="ECO:0000256" key="1">
    <source>
        <dbReference type="ARBA" id="ARBA00009756"/>
    </source>
</evidence>
<dbReference type="GO" id="GO:0016477">
    <property type="term" value="P:cell migration"/>
    <property type="evidence" value="ECO:0007669"/>
    <property type="project" value="TreeGrafter"/>
</dbReference>
<dbReference type="PROSITE" id="PS50001">
    <property type="entry name" value="SH2"/>
    <property type="match status" value="1"/>
</dbReference>
<dbReference type="InterPro" id="IPR000980">
    <property type="entry name" value="SH2"/>
</dbReference>
<feature type="region of interest" description="Disordered" evidence="7">
    <location>
        <begin position="196"/>
        <end position="220"/>
    </location>
</feature>
<name>A0A7R9PWR1_9ACAR</name>
<dbReference type="InterPro" id="IPR036860">
    <property type="entry name" value="SH2_dom_sf"/>
</dbReference>
<evidence type="ECO:0000256" key="2">
    <source>
        <dbReference type="ARBA" id="ARBA00022443"/>
    </source>
</evidence>
<dbReference type="SMART" id="SM00252">
    <property type="entry name" value="SH2"/>
    <property type="match status" value="1"/>
</dbReference>
<comment type="similarity">
    <text evidence="1">Belongs to the CRK family.</text>
</comment>
<dbReference type="InterPro" id="IPR035458">
    <property type="entry name" value="CRK_SH3_C"/>
</dbReference>
<dbReference type="Gene3D" id="3.30.505.10">
    <property type="entry name" value="SH2 domain"/>
    <property type="match status" value="1"/>
</dbReference>
<evidence type="ECO:0000313" key="10">
    <source>
        <dbReference type="EMBL" id="CAD7623766.1"/>
    </source>
</evidence>
<dbReference type="SUPFAM" id="SSF55550">
    <property type="entry name" value="SH2 domain"/>
    <property type="match status" value="1"/>
</dbReference>
<organism evidence="10">
    <name type="scientific">Medioppia subpectinata</name>
    <dbReference type="NCBI Taxonomy" id="1979941"/>
    <lineage>
        <taxon>Eukaryota</taxon>
        <taxon>Metazoa</taxon>
        <taxon>Ecdysozoa</taxon>
        <taxon>Arthropoda</taxon>
        <taxon>Chelicerata</taxon>
        <taxon>Arachnida</taxon>
        <taxon>Acari</taxon>
        <taxon>Acariformes</taxon>
        <taxon>Sarcoptiformes</taxon>
        <taxon>Oribatida</taxon>
        <taxon>Brachypylina</taxon>
        <taxon>Oppioidea</taxon>
        <taxon>Oppiidae</taxon>
        <taxon>Medioppia</taxon>
    </lineage>
</organism>
<evidence type="ECO:0000256" key="6">
    <source>
        <dbReference type="PROSITE-ProRule" id="PRU00192"/>
    </source>
</evidence>
<dbReference type="CDD" id="cd11758">
    <property type="entry name" value="SH3_CRK_N"/>
    <property type="match status" value="1"/>
</dbReference>
<dbReference type="Pfam" id="PF07653">
    <property type="entry name" value="SH3_2"/>
    <property type="match status" value="1"/>
</dbReference>
<feature type="domain" description="SH2" evidence="8">
    <location>
        <begin position="1"/>
        <end position="115"/>
    </location>
</feature>
<proteinExistence type="inferred from homology"/>
<dbReference type="GO" id="GO:0007167">
    <property type="term" value="P:enzyme-linked receptor protein signaling pathway"/>
    <property type="evidence" value="ECO:0007669"/>
    <property type="project" value="TreeGrafter"/>
</dbReference>
<dbReference type="GO" id="GO:1902531">
    <property type="term" value="P:regulation of intracellular signal transduction"/>
    <property type="evidence" value="ECO:0007669"/>
    <property type="project" value="UniProtKB-ARBA"/>
</dbReference>
<feature type="compositionally biased region" description="Polar residues" evidence="7">
    <location>
        <begin position="196"/>
        <end position="216"/>
    </location>
</feature>
<gene>
    <name evidence="10" type="ORF">OSB1V03_LOCUS4217</name>
</gene>
<dbReference type="Gene3D" id="2.30.30.40">
    <property type="entry name" value="SH3 Domains"/>
    <property type="match status" value="2"/>
</dbReference>
<dbReference type="GO" id="GO:0005737">
    <property type="term" value="C:cytoplasm"/>
    <property type="evidence" value="ECO:0007669"/>
    <property type="project" value="TreeGrafter"/>
</dbReference>
<evidence type="ECO:0000256" key="5">
    <source>
        <dbReference type="PROSITE-ProRule" id="PRU00191"/>
    </source>
</evidence>
<keyword evidence="3" id="KW-0677">Repeat</keyword>
<dbReference type="PANTHER" id="PTHR19969">
    <property type="entry name" value="SH2-SH3 ADAPTOR PROTEIN-RELATED"/>
    <property type="match status" value="1"/>
</dbReference>
<dbReference type="SMART" id="SM00326">
    <property type="entry name" value="SH3"/>
    <property type="match status" value="2"/>
</dbReference>
<dbReference type="OrthoDB" id="9204160at2759"/>
<evidence type="ECO:0000256" key="7">
    <source>
        <dbReference type="SAM" id="MobiDB-lite"/>
    </source>
</evidence>
<evidence type="ECO:0000313" key="11">
    <source>
        <dbReference type="Proteomes" id="UP000759131"/>
    </source>
</evidence>
<feature type="non-terminal residue" evidence="10">
    <location>
        <position position="299"/>
    </location>
</feature>
<evidence type="ECO:0000259" key="9">
    <source>
        <dbReference type="PROSITE" id="PS50002"/>
    </source>
</evidence>
<dbReference type="GO" id="GO:0030971">
    <property type="term" value="F:receptor tyrosine kinase binding"/>
    <property type="evidence" value="ECO:0007669"/>
    <property type="project" value="TreeGrafter"/>
</dbReference>
<evidence type="ECO:0000259" key="8">
    <source>
        <dbReference type="PROSITE" id="PS50001"/>
    </source>
</evidence>
<protein>
    <recommendedName>
        <fullName evidence="12">Adapter molecule Crk</fullName>
    </recommendedName>
</protein>
<dbReference type="InterPro" id="IPR036028">
    <property type="entry name" value="SH3-like_dom_sf"/>
</dbReference>
<dbReference type="PROSITE" id="PS50002">
    <property type="entry name" value="SH3"/>
    <property type="match status" value="2"/>
</dbReference>
<evidence type="ECO:0008006" key="12">
    <source>
        <dbReference type="Google" id="ProtNLM"/>
    </source>
</evidence>
<keyword evidence="2 6" id="KW-0728">SH3 domain</keyword>
<dbReference type="EMBL" id="OC856448">
    <property type="protein sequence ID" value="CAD7623766.1"/>
    <property type="molecule type" value="Genomic_DNA"/>
</dbReference>
<dbReference type="SUPFAM" id="SSF50044">
    <property type="entry name" value="SH3-domain"/>
    <property type="match status" value="2"/>
</dbReference>
<dbReference type="PANTHER" id="PTHR19969:SF5">
    <property type="entry name" value="CRK-LIKE PROTEIN"/>
    <property type="match status" value="1"/>
</dbReference>
<dbReference type="GO" id="GO:0035591">
    <property type="term" value="F:signaling adaptor activity"/>
    <property type="evidence" value="ECO:0007669"/>
    <property type="project" value="TreeGrafter"/>
</dbReference>
<feature type="domain" description="SH3" evidence="9">
    <location>
        <begin position="117"/>
        <end position="178"/>
    </location>
</feature>
<dbReference type="InterPro" id="IPR051184">
    <property type="entry name" value="Tyrosine-phos_adapter"/>
</dbReference>
<reference evidence="10" key="1">
    <citation type="submission" date="2020-11" db="EMBL/GenBank/DDBJ databases">
        <authorList>
            <person name="Tran Van P."/>
        </authorList>
    </citation>
    <scope>NUCLEOTIDE SEQUENCE</scope>
</reference>
<dbReference type="EMBL" id="CAJPIZ010001873">
    <property type="protein sequence ID" value="CAG2104196.1"/>
    <property type="molecule type" value="Genomic_DNA"/>
</dbReference>
<feature type="domain" description="SH3" evidence="9">
    <location>
        <begin position="228"/>
        <end position="291"/>
    </location>
</feature>
<dbReference type="PRINTS" id="PR00452">
    <property type="entry name" value="SH3DOMAIN"/>
</dbReference>
<evidence type="ECO:0000256" key="4">
    <source>
        <dbReference type="ARBA" id="ARBA00022999"/>
    </source>
</evidence>
<dbReference type="InterPro" id="IPR001452">
    <property type="entry name" value="SH3_domain"/>
</dbReference>
<sequence length="299" mass="33857">YFGPINRSEATTILMSENETGVFLVRNSTTIVGDLVLCVRSSQTLHSFVDDMHSFICLLPNREDNKVSHYIINKIQPSADQTRFRIGDQMFPDVPALLNFYKLHYLDTTPLIRPASKRVEKVRARYDFEGSGDSDDLPFRKNEVLTVISKDEDQWWTARNSLGQTGSIPVPYVELMDESNHSMDGPMNVRSPSLETNANNSCNTSQTNAISRTSEPTKYITPPNIHIQRKLPARAVVNKQRIPNAYDKTALKLEKGDIIIVTKTNINGQWEGELNGKVGHFPFTHVDFMDTDTIDDDNH</sequence>
<evidence type="ECO:0000256" key="3">
    <source>
        <dbReference type="ARBA" id="ARBA00022737"/>
    </source>
</evidence>
<dbReference type="Pfam" id="PF00018">
    <property type="entry name" value="SH3_1"/>
    <property type="match status" value="1"/>
</dbReference>
<accession>A0A7R9PWR1</accession>
<dbReference type="Proteomes" id="UP000759131">
    <property type="component" value="Unassembled WGS sequence"/>
</dbReference>
<keyword evidence="4 5" id="KW-0727">SH2 domain</keyword>
<dbReference type="CDD" id="cd11759">
    <property type="entry name" value="SH3_CRK_C"/>
    <property type="match status" value="1"/>
</dbReference>
<dbReference type="InterPro" id="IPR035457">
    <property type="entry name" value="CRK_SH3_N"/>
</dbReference>
<keyword evidence="11" id="KW-1185">Reference proteome</keyword>
<dbReference type="AlphaFoldDB" id="A0A7R9PWR1"/>
<dbReference type="GO" id="GO:0048468">
    <property type="term" value="P:cell development"/>
    <property type="evidence" value="ECO:0007669"/>
    <property type="project" value="UniProtKB-ARBA"/>
</dbReference>
<dbReference type="Pfam" id="PF00017">
    <property type="entry name" value="SH2"/>
    <property type="match status" value="1"/>
</dbReference>